<evidence type="ECO:0000313" key="5">
    <source>
        <dbReference type="Proteomes" id="UP001368618"/>
    </source>
</evidence>
<comment type="similarity">
    <text evidence="1">Belongs to the RRF family.</text>
</comment>
<dbReference type="Gene3D" id="1.10.132.20">
    <property type="entry name" value="Ribosome-recycling factor"/>
    <property type="match status" value="1"/>
</dbReference>
<organism evidence="4 5">
    <name type="scientific">Candidatus Legionella polyplacis</name>
    <dbReference type="NCBI Taxonomy" id="2005262"/>
    <lineage>
        <taxon>Bacteria</taxon>
        <taxon>Pseudomonadati</taxon>
        <taxon>Pseudomonadota</taxon>
        <taxon>Gammaproteobacteria</taxon>
        <taxon>Legionellales</taxon>
        <taxon>Legionellaceae</taxon>
        <taxon>Legionella</taxon>
    </lineage>
</organism>
<evidence type="ECO:0000256" key="2">
    <source>
        <dbReference type="ARBA" id="ARBA00022917"/>
    </source>
</evidence>
<dbReference type="Pfam" id="PF01765">
    <property type="entry name" value="RRF"/>
    <property type="match status" value="1"/>
</dbReference>
<evidence type="ECO:0000259" key="3">
    <source>
        <dbReference type="Pfam" id="PF01765"/>
    </source>
</evidence>
<dbReference type="Proteomes" id="UP001368618">
    <property type="component" value="Chromosome"/>
</dbReference>
<dbReference type="Gene3D" id="3.30.1360.40">
    <property type="match status" value="1"/>
</dbReference>
<evidence type="ECO:0000256" key="1">
    <source>
        <dbReference type="ARBA" id="ARBA00005912"/>
    </source>
</evidence>
<sequence length="189" mass="22098">MIINNIESDIICKMNRILISMQDSLKKNTMIRINSTLLSNIVVNYNCNKFFLKKIANISILDFRTLIVKPWDKSLVNFIKKSILDSNLELSVIVKNGDIYVYSPLLTEERRKKIMIHIKSIGEEAKISIRNVRRDTNNFCKTLSKLKKISKDEERCLIKNVVQKFTDLYVSKVNKLVEDKKNEILAFRK</sequence>
<dbReference type="InterPro" id="IPR036191">
    <property type="entry name" value="RRF_sf"/>
</dbReference>
<name>A0ABZ2H078_9GAMM</name>
<dbReference type="PANTHER" id="PTHR20982">
    <property type="entry name" value="RIBOSOME RECYCLING FACTOR"/>
    <property type="match status" value="1"/>
</dbReference>
<dbReference type="EMBL" id="CP135137">
    <property type="protein sequence ID" value="WWR11483.1"/>
    <property type="molecule type" value="Genomic_DNA"/>
</dbReference>
<gene>
    <name evidence="4" type="ORF">RQL39_02205</name>
</gene>
<proteinExistence type="inferred from homology"/>
<dbReference type="PANTHER" id="PTHR20982:SF3">
    <property type="entry name" value="MITOCHONDRIAL RIBOSOME RECYCLING FACTOR PSEUDO 1"/>
    <property type="match status" value="1"/>
</dbReference>
<reference evidence="4" key="1">
    <citation type="submission" date="2023-09" db="EMBL/GenBank/DDBJ databases">
        <title>Genomes of two closely related lineages of the louse Polyplax serrata with different host specificities.</title>
        <authorList>
            <person name="Martinu J."/>
            <person name="Tarabai H."/>
            <person name="Stefka J."/>
            <person name="Hypsa V."/>
        </authorList>
    </citation>
    <scope>NUCLEOTIDE SEQUENCE [LARGE SCALE GENOMIC DNA]</scope>
    <source>
        <strain evidence="4">98ZLc_SE</strain>
    </source>
</reference>
<evidence type="ECO:0000313" key="4">
    <source>
        <dbReference type="EMBL" id="WWR11483.1"/>
    </source>
</evidence>
<dbReference type="InterPro" id="IPR002661">
    <property type="entry name" value="Ribosome_recyc_fac"/>
</dbReference>
<keyword evidence="2" id="KW-0648">Protein biosynthesis</keyword>
<dbReference type="RefSeq" id="WP_338516059.1">
    <property type="nucleotide sequence ID" value="NZ_CP135137.1"/>
</dbReference>
<dbReference type="SUPFAM" id="SSF55194">
    <property type="entry name" value="Ribosome recycling factor, RRF"/>
    <property type="match status" value="1"/>
</dbReference>
<keyword evidence="5" id="KW-1185">Reference proteome</keyword>
<feature type="domain" description="Ribosome recycling factor" evidence="3">
    <location>
        <begin position="22"/>
        <end position="185"/>
    </location>
</feature>
<dbReference type="InterPro" id="IPR023584">
    <property type="entry name" value="Ribosome_recyc_fac_dom"/>
</dbReference>
<protein>
    <submittedName>
        <fullName evidence="4">Ribosome-recycling factor</fullName>
    </submittedName>
</protein>
<accession>A0ABZ2H078</accession>